<dbReference type="PANTHER" id="PTHR43622">
    <property type="entry name" value="3-DEHYDROQUINATE SYNTHASE"/>
    <property type="match status" value="1"/>
</dbReference>
<gene>
    <name evidence="3" type="ORF">BKIR_c48_3593</name>
</gene>
<proteinExistence type="predicted"/>
<reference evidence="3 4" key="2">
    <citation type="submission" date="2011-10" db="EMBL/GenBank/DDBJ databases">
        <title>Draft genome sequence of Candidatus Burkholderia kirkii.</title>
        <authorList>
            <person name="Carlier A.L."/>
            <person name="Eberl L."/>
        </authorList>
    </citation>
    <scope>NUCLEOTIDE SEQUENCE [LARGE SCALE GENOMIC DNA]</scope>
    <source>
        <strain evidence="3 4">UZHbot1</strain>
    </source>
</reference>
<dbReference type="Gene3D" id="1.20.1090.10">
    <property type="entry name" value="Dehydroquinate synthase-like - alpha domain"/>
    <property type="match status" value="1"/>
</dbReference>
<dbReference type="HOGENOM" id="CLU_1458765_0_0_4"/>
<accession>G4ME14</accession>
<reference evidence="3 4" key="1">
    <citation type="submission" date="2011-09" db="EMBL/GenBank/DDBJ databases">
        <authorList>
            <person name="Carlier A."/>
        </authorList>
    </citation>
    <scope>NUCLEOTIDE SEQUENCE [LARGE SCALE GENOMIC DNA]</scope>
    <source>
        <strain evidence="3 4">UZHbot1</strain>
    </source>
</reference>
<dbReference type="AlphaFoldDB" id="G4ME14"/>
<dbReference type="STRING" id="1055526.BKIR_c48_3593"/>
<name>G4ME14_9BURK</name>
<dbReference type="InterPro" id="IPR056179">
    <property type="entry name" value="DHQS_C"/>
</dbReference>
<dbReference type="GO" id="GO:0003856">
    <property type="term" value="F:3-dehydroquinate synthase activity"/>
    <property type="evidence" value="ECO:0007669"/>
    <property type="project" value="UniProtKB-EC"/>
</dbReference>
<dbReference type="PANTHER" id="PTHR43622:SF3">
    <property type="entry name" value="2-EPI-5-EPI-VALIOLONE SYNTHASE"/>
    <property type="match status" value="1"/>
</dbReference>
<dbReference type="InterPro" id="IPR050071">
    <property type="entry name" value="Dehydroquinate_synthase"/>
</dbReference>
<organism evidence="3 4">
    <name type="scientific">Candidatus Paraburkholderia kirkii UZHbot1</name>
    <dbReference type="NCBI Taxonomy" id="1055526"/>
    <lineage>
        <taxon>Bacteria</taxon>
        <taxon>Pseudomonadati</taxon>
        <taxon>Pseudomonadota</taxon>
        <taxon>Betaproteobacteria</taxon>
        <taxon>Burkholderiales</taxon>
        <taxon>Burkholderiaceae</taxon>
        <taxon>Paraburkholderia</taxon>
    </lineage>
</organism>
<evidence type="ECO:0000256" key="1">
    <source>
        <dbReference type="ARBA" id="ARBA00023027"/>
    </source>
</evidence>
<keyword evidence="1" id="KW-0520">NAD</keyword>
<dbReference type="EMBL" id="CAFE01000214">
    <property type="protein sequence ID" value="CCD39393.2"/>
    <property type="molecule type" value="Genomic_DNA"/>
</dbReference>
<dbReference type="Pfam" id="PF24621">
    <property type="entry name" value="DHQS_C"/>
    <property type="match status" value="1"/>
</dbReference>
<dbReference type="BioCyc" id="CBUR1055526:G10QW-249-MONOMER"/>
<keyword evidence="3" id="KW-0456">Lyase</keyword>
<comment type="caution">
    <text evidence="3">The sequence shown here is derived from an EMBL/GenBank/DDBJ whole genome shotgun (WGS) entry which is preliminary data.</text>
</comment>
<feature type="domain" description="3-dehydroquinate synthase C-terminal" evidence="2">
    <location>
        <begin position="41"/>
        <end position="122"/>
    </location>
</feature>
<evidence type="ECO:0000259" key="2">
    <source>
        <dbReference type="Pfam" id="PF24621"/>
    </source>
</evidence>
<dbReference type="Proteomes" id="UP000003511">
    <property type="component" value="Unassembled WGS sequence"/>
</dbReference>
<dbReference type="SUPFAM" id="SSF56796">
    <property type="entry name" value="Dehydroquinate synthase-like"/>
    <property type="match status" value="1"/>
</dbReference>
<evidence type="ECO:0000313" key="3">
    <source>
        <dbReference type="EMBL" id="CCD39393.2"/>
    </source>
</evidence>
<keyword evidence="4" id="KW-1185">Reference proteome</keyword>
<protein>
    <submittedName>
        <fullName evidence="3">3-dehydroquinate synthase AroB</fullName>
        <ecNumber evidence="3">4.2.3.4</ecNumber>
    </submittedName>
</protein>
<dbReference type="EC" id="4.2.3.4" evidence="3"/>
<sequence length="185" mass="20737">MLTALATIGRRLPGQELWIVSAWNVGNNRTTMPSLMLEELQKNPYESHTYQRLVDMGHAFSPALEATTDFRLHHGEAVAIDMALTVTLAESLGFMRTDERNRFIAALVQAGLPICAPELTVELCEAALDEVVYHRGGRSISLYPWRSVDVSFWKNATACPAVCHWRFPAAPLARSVTQRLWSTIR</sequence>
<evidence type="ECO:0000313" key="4">
    <source>
        <dbReference type="Proteomes" id="UP000003511"/>
    </source>
</evidence>